<comment type="caution">
    <text evidence="4">The sequence shown here is derived from an EMBL/GenBank/DDBJ whole genome shotgun (WGS) entry which is preliminary data.</text>
</comment>
<dbReference type="InterPro" id="IPR036388">
    <property type="entry name" value="WH-like_DNA-bd_sf"/>
</dbReference>
<dbReference type="AlphaFoldDB" id="A0A842HCY6"/>
<dbReference type="InterPro" id="IPR002481">
    <property type="entry name" value="FUR"/>
</dbReference>
<keyword evidence="1" id="KW-0479">Metal-binding</keyword>
<dbReference type="GO" id="GO:0003700">
    <property type="term" value="F:DNA-binding transcription factor activity"/>
    <property type="evidence" value="ECO:0007669"/>
    <property type="project" value="InterPro"/>
</dbReference>
<organism evidence="4 5">
    <name type="scientific">Ruficoccus amylovorans</name>
    <dbReference type="NCBI Taxonomy" id="1804625"/>
    <lineage>
        <taxon>Bacteria</taxon>
        <taxon>Pseudomonadati</taxon>
        <taxon>Verrucomicrobiota</taxon>
        <taxon>Opitutia</taxon>
        <taxon>Puniceicoccales</taxon>
        <taxon>Cerasicoccaceae</taxon>
        <taxon>Ruficoccus</taxon>
    </lineage>
</organism>
<dbReference type="GO" id="GO:0008270">
    <property type="term" value="F:zinc ion binding"/>
    <property type="evidence" value="ECO:0007669"/>
    <property type="project" value="TreeGrafter"/>
</dbReference>
<evidence type="ECO:0000256" key="3">
    <source>
        <dbReference type="SAM" id="MobiDB-lite"/>
    </source>
</evidence>
<dbReference type="InterPro" id="IPR036390">
    <property type="entry name" value="WH_DNA-bd_sf"/>
</dbReference>
<dbReference type="GO" id="GO:0045892">
    <property type="term" value="P:negative regulation of DNA-templated transcription"/>
    <property type="evidence" value="ECO:0007669"/>
    <property type="project" value="TreeGrafter"/>
</dbReference>
<dbReference type="GO" id="GO:1900376">
    <property type="term" value="P:regulation of secondary metabolite biosynthetic process"/>
    <property type="evidence" value="ECO:0007669"/>
    <property type="project" value="TreeGrafter"/>
</dbReference>
<gene>
    <name evidence="4" type="ORF">H5P28_08410</name>
</gene>
<sequence length="124" mass="14283">MPPSVRETRQRTAIRNALQSQNRPLKPKEIQELAQQECKSLGIATVYRNLRTMLEDGLVEKLEIPGLATCYSLPREIKRPILVCQRTGQIHWLKTRPADVDLSQVPPNFEYEGHEIIVYGQFQT</sequence>
<dbReference type="Pfam" id="PF01475">
    <property type="entry name" value="FUR"/>
    <property type="match status" value="1"/>
</dbReference>
<evidence type="ECO:0000313" key="4">
    <source>
        <dbReference type="EMBL" id="MBC2594282.1"/>
    </source>
</evidence>
<comment type="cofactor">
    <cofactor evidence="1">
        <name>Zn(2+)</name>
        <dbReference type="ChEBI" id="CHEBI:29105"/>
    </cofactor>
    <text evidence="1">Binds 1 zinc ion per subunit.</text>
</comment>
<dbReference type="CDD" id="cd07153">
    <property type="entry name" value="Fur_like"/>
    <property type="match status" value="1"/>
</dbReference>
<protein>
    <submittedName>
        <fullName evidence="4">Transcriptional repressor</fullName>
    </submittedName>
</protein>
<evidence type="ECO:0000256" key="2">
    <source>
        <dbReference type="PIRSR" id="PIRSR602481-2"/>
    </source>
</evidence>
<keyword evidence="1" id="KW-0862">Zinc</keyword>
<dbReference type="SUPFAM" id="SSF46785">
    <property type="entry name" value="Winged helix' DNA-binding domain"/>
    <property type="match status" value="1"/>
</dbReference>
<feature type="compositionally biased region" description="Polar residues" evidence="3">
    <location>
        <begin position="11"/>
        <end position="23"/>
    </location>
</feature>
<evidence type="ECO:0000256" key="1">
    <source>
        <dbReference type="PIRSR" id="PIRSR602481-1"/>
    </source>
</evidence>
<comment type="cofactor">
    <cofactor evidence="2">
        <name>Mn(2+)</name>
        <dbReference type="ChEBI" id="CHEBI:29035"/>
    </cofactor>
    <cofactor evidence="2">
        <name>Fe(2+)</name>
        <dbReference type="ChEBI" id="CHEBI:29033"/>
    </cofactor>
    <text evidence="2">Binds 1 Mn(2+) or Fe(2+) ion per subunit.</text>
</comment>
<dbReference type="RefSeq" id="WP_185675270.1">
    <property type="nucleotide sequence ID" value="NZ_JACHVB010000021.1"/>
</dbReference>
<reference evidence="4 5" key="1">
    <citation type="submission" date="2020-07" db="EMBL/GenBank/DDBJ databases">
        <authorList>
            <person name="Feng X."/>
        </authorList>
    </citation>
    <scope>NUCLEOTIDE SEQUENCE [LARGE SCALE GENOMIC DNA]</scope>
    <source>
        <strain evidence="4 5">JCM31066</strain>
    </source>
</reference>
<feature type="binding site" evidence="2">
    <location>
        <position position="114"/>
    </location>
    <ligand>
        <name>Fe cation</name>
        <dbReference type="ChEBI" id="CHEBI:24875"/>
    </ligand>
</feature>
<name>A0A842HCY6_9BACT</name>
<feature type="binding site" evidence="1">
    <location>
        <position position="84"/>
    </location>
    <ligand>
        <name>Zn(2+)</name>
        <dbReference type="ChEBI" id="CHEBI:29105"/>
    </ligand>
</feature>
<proteinExistence type="predicted"/>
<feature type="compositionally biased region" description="Basic and acidic residues" evidence="3">
    <location>
        <begin position="1"/>
        <end position="10"/>
    </location>
</feature>
<dbReference type="EMBL" id="JACHVB010000021">
    <property type="protein sequence ID" value="MBC2594282.1"/>
    <property type="molecule type" value="Genomic_DNA"/>
</dbReference>
<dbReference type="Proteomes" id="UP000546464">
    <property type="component" value="Unassembled WGS sequence"/>
</dbReference>
<dbReference type="PANTHER" id="PTHR33202:SF22">
    <property type="entry name" value="HYDROGEN PEROXIDE SENSITIVE REPRESSOR"/>
    <property type="match status" value="1"/>
</dbReference>
<feature type="region of interest" description="Disordered" evidence="3">
    <location>
        <begin position="1"/>
        <end position="26"/>
    </location>
</feature>
<keyword evidence="5" id="KW-1185">Reference proteome</keyword>
<dbReference type="GO" id="GO:0000976">
    <property type="term" value="F:transcription cis-regulatory region binding"/>
    <property type="evidence" value="ECO:0007669"/>
    <property type="project" value="TreeGrafter"/>
</dbReference>
<dbReference type="PANTHER" id="PTHR33202">
    <property type="entry name" value="ZINC UPTAKE REGULATION PROTEIN"/>
    <property type="match status" value="1"/>
</dbReference>
<evidence type="ECO:0000313" key="5">
    <source>
        <dbReference type="Proteomes" id="UP000546464"/>
    </source>
</evidence>
<keyword evidence="2" id="KW-0408">Iron</keyword>
<dbReference type="Gene3D" id="1.10.10.10">
    <property type="entry name" value="Winged helix-like DNA-binding domain superfamily/Winged helix DNA-binding domain"/>
    <property type="match status" value="1"/>
</dbReference>
<accession>A0A842HCY6</accession>